<sequence length="527" mass="60112">MEKKNKTIVIGLDGATWDILQYWIDRETLPNLKKIMKGGVHGTLKSVIPPVTSPAWKCYSTSKNPGKLGVYWWANFDRKKSRLILPSSHSFKSKDLWDYLGEEGKKSAVINMPTTYPPKPIDGVMVSGFGAPIQEKNEEASFTYPRGLKKEIEEKYGYQTTISNPRGYEKDKLGARVRNLIEQRFHLAKELLESGEYDFINVTIFYINSLQHFFGTDEVVKKAWSKIDEHIGEFLEKDVRIVIISDHGTASIKRSIAINNWLLEQGYLSLKRDFGDCIKKIEDEIGNLLGIGEKQIPGKSTKIKYAPGILLSYLIPNTLSDNWIGLMGDIPTSMIDLKINWQKSLAVGLGQGPIYLNTDKLGDDYKAFREKMIKDLKNLRDPKTKDLIFDEVFRKKELYKGDYIEDAPDIILLPKKGYEIHGGITDRIFHKKRIGWTTGNHPDGILLVYGPGIRRGVKINGADILDIAPTILHMMDVPIPKDMDGRVLTEIFEGKSELAEKKVQYRVSDEKGRIKNRIHRLKEMRKI</sequence>
<accession>A0A133V6K7</accession>
<evidence type="ECO:0008006" key="3">
    <source>
        <dbReference type="Google" id="ProtNLM"/>
    </source>
</evidence>
<dbReference type="Proteomes" id="UP000070035">
    <property type="component" value="Unassembled WGS sequence"/>
</dbReference>
<dbReference type="SUPFAM" id="SSF53649">
    <property type="entry name" value="Alkaline phosphatase-like"/>
    <property type="match status" value="2"/>
</dbReference>
<dbReference type="AlphaFoldDB" id="A0A133V6K7"/>
<dbReference type="GO" id="GO:0016787">
    <property type="term" value="F:hydrolase activity"/>
    <property type="evidence" value="ECO:0007669"/>
    <property type="project" value="UniProtKB-ARBA"/>
</dbReference>
<gene>
    <name evidence="1" type="ORF">AKJ44_01470</name>
</gene>
<dbReference type="InterPro" id="IPR017850">
    <property type="entry name" value="Alkaline_phosphatase_core_sf"/>
</dbReference>
<dbReference type="EMBL" id="LHXY01000014">
    <property type="protein sequence ID" value="KXB02075.1"/>
    <property type="molecule type" value="Genomic_DNA"/>
</dbReference>
<dbReference type="PATRIC" id="fig|1698274.3.peg.149"/>
<dbReference type="PANTHER" id="PTHR10151">
    <property type="entry name" value="ECTONUCLEOTIDE PYROPHOSPHATASE/PHOSPHODIESTERASE"/>
    <property type="match status" value="1"/>
</dbReference>
<dbReference type="PANTHER" id="PTHR10151:SF120">
    <property type="entry name" value="BIS(5'-ADENOSYL)-TRIPHOSPHATASE"/>
    <property type="match status" value="1"/>
</dbReference>
<dbReference type="Pfam" id="PF01663">
    <property type="entry name" value="Phosphodiest"/>
    <property type="match status" value="1"/>
</dbReference>
<comment type="caution">
    <text evidence="1">The sequence shown here is derived from an EMBL/GenBank/DDBJ whole genome shotgun (WGS) entry which is preliminary data.</text>
</comment>
<dbReference type="Gene3D" id="3.40.720.10">
    <property type="entry name" value="Alkaline Phosphatase, subunit A"/>
    <property type="match status" value="2"/>
</dbReference>
<dbReference type="InterPro" id="IPR002591">
    <property type="entry name" value="Phosphodiest/P_Trfase"/>
</dbReference>
<proteinExistence type="predicted"/>
<protein>
    <recommendedName>
        <fullName evidence="3">Nucleotide pyrophosphatase</fullName>
    </recommendedName>
</protein>
<organism evidence="1 2">
    <name type="scientific">candidate division MSBL1 archaeon SCGC-AAA261F17</name>
    <dbReference type="NCBI Taxonomy" id="1698274"/>
    <lineage>
        <taxon>Archaea</taxon>
        <taxon>Methanobacteriati</taxon>
        <taxon>Methanobacteriota</taxon>
        <taxon>candidate division MSBL1</taxon>
    </lineage>
</organism>
<reference evidence="1 2" key="1">
    <citation type="journal article" date="2016" name="Sci. Rep.">
        <title>Metabolic traits of an uncultured archaeal lineage -MSBL1- from brine pools of the Red Sea.</title>
        <authorList>
            <person name="Mwirichia R."/>
            <person name="Alam I."/>
            <person name="Rashid M."/>
            <person name="Vinu M."/>
            <person name="Ba-Alawi W."/>
            <person name="Anthony Kamau A."/>
            <person name="Kamanda Ngugi D."/>
            <person name="Goker M."/>
            <person name="Klenk H.P."/>
            <person name="Bajic V."/>
            <person name="Stingl U."/>
        </authorList>
    </citation>
    <scope>NUCLEOTIDE SEQUENCE [LARGE SCALE GENOMIC DNA]</scope>
    <source>
        <strain evidence="1">SCGC-AAA261F17</strain>
    </source>
</reference>
<name>A0A133V6K7_9EURY</name>
<evidence type="ECO:0000313" key="2">
    <source>
        <dbReference type="Proteomes" id="UP000070035"/>
    </source>
</evidence>
<evidence type="ECO:0000313" key="1">
    <source>
        <dbReference type="EMBL" id="KXB02075.1"/>
    </source>
</evidence>
<keyword evidence="2" id="KW-1185">Reference proteome</keyword>